<reference evidence="2 3" key="1">
    <citation type="submission" date="2018-08" db="EMBL/GenBank/DDBJ databases">
        <title>A genome reference for cultivated species of the human gut microbiota.</title>
        <authorList>
            <person name="Zou Y."/>
            <person name="Xue W."/>
            <person name="Luo G."/>
        </authorList>
    </citation>
    <scope>NUCLEOTIDE SEQUENCE [LARGE SCALE GENOMIC DNA]</scope>
    <source>
        <strain evidence="2 3">AM40-30BH</strain>
    </source>
</reference>
<dbReference type="Gene3D" id="2.40.160.10">
    <property type="entry name" value="Porin"/>
    <property type="match status" value="1"/>
</dbReference>
<keyword evidence="1" id="KW-0732">Signal</keyword>
<dbReference type="Pfam" id="PF07396">
    <property type="entry name" value="Porin_O_P"/>
    <property type="match status" value="1"/>
</dbReference>
<dbReference type="RefSeq" id="WP_122201558.1">
    <property type="nucleotide sequence ID" value="NZ_CABJFV010000007.1"/>
</dbReference>
<protein>
    <recommendedName>
        <fullName evidence="4">Porin</fullName>
    </recommendedName>
</protein>
<evidence type="ECO:0000313" key="2">
    <source>
        <dbReference type="EMBL" id="RHB35006.1"/>
    </source>
</evidence>
<evidence type="ECO:0000313" key="3">
    <source>
        <dbReference type="Proteomes" id="UP000284379"/>
    </source>
</evidence>
<proteinExistence type="predicted"/>
<dbReference type="AlphaFoldDB" id="A0A413VN67"/>
<dbReference type="Proteomes" id="UP000284379">
    <property type="component" value="Unassembled WGS sequence"/>
</dbReference>
<dbReference type="EMBL" id="QSGO01000007">
    <property type="protein sequence ID" value="RHB35006.1"/>
    <property type="molecule type" value="Genomic_DNA"/>
</dbReference>
<dbReference type="InterPro" id="IPR010870">
    <property type="entry name" value="Porin_O/P"/>
</dbReference>
<name>A0A413VN67_9BACE</name>
<gene>
    <name evidence="2" type="ORF">DW888_11165</name>
</gene>
<accession>A0A413VN67</accession>
<dbReference type="SUPFAM" id="SSF56935">
    <property type="entry name" value="Porins"/>
    <property type="match status" value="1"/>
</dbReference>
<organism evidence="2 3">
    <name type="scientific">Bacteroides nordii</name>
    <dbReference type="NCBI Taxonomy" id="291645"/>
    <lineage>
        <taxon>Bacteria</taxon>
        <taxon>Pseudomonadati</taxon>
        <taxon>Bacteroidota</taxon>
        <taxon>Bacteroidia</taxon>
        <taxon>Bacteroidales</taxon>
        <taxon>Bacteroidaceae</taxon>
        <taxon>Bacteroides</taxon>
    </lineage>
</organism>
<dbReference type="InterPro" id="IPR023614">
    <property type="entry name" value="Porin_dom_sf"/>
</dbReference>
<evidence type="ECO:0008006" key="4">
    <source>
        <dbReference type="Google" id="ProtNLM"/>
    </source>
</evidence>
<feature type="chain" id="PRO_5019362061" description="Porin" evidence="1">
    <location>
        <begin position="22"/>
        <end position="433"/>
    </location>
</feature>
<feature type="signal peptide" evidence="1">
    <location>
        <begin position="1"/>
        <end position="21"/>
    </location>
</feature>
<sequence>MRKLTSLFILCFLMSFGKTVAQGKDSTKKEEKSSSYTEEYNKFRFGGYGEMVASYMDYGLNRMTEKGSVKENRGTVAIPRFVLAFDYKFSPTWILGAEIEFEYGGTGSAREIEWYEENGEYEVEIEKGGEVALEQFHITKLIHPAFNIRAGHMIVPVGLTNSHHEPVNFFGVYRPEGETTILPSTWHETGIAFFGKVYKFDYELQLVAGLDPQNFRNTNWVGKGRQGAFEIDKFTSPAFVARLNYSGIRGLRIGGSFYYNQTAKNSSKPSRNIGHKFPVTIFTADAQYKSPKNTFIARANMVYGNLGEAASLSEINRKSPKATGYPTTDVAKNAVSYAGEAGYNIGSFFGEKAPRIYPFVRYEYYNPMEKAGYLKTPDARLKTSMWTVGLNYYALPNLVVKADYSKRRIGGGKYNNENITSIGIAYVGWFVKR</sequence>
<comment type="caution">
    <text evidence="2">The sequence shown here is derived from an EMBL/GenBank/DDBJ whole genome shotgun (WGS) entry which is preliminary data.</text>
</comment>
<evidence type="ECO:0000256" key="1">
    <source>
        <dbReference type="SAM" id="SignalP"/>
    </source>
</evidence>